<dbReference type="InterPro" id="IPR029066">
    <property type="entry name" value="PLP-binding_barrel"/>
</dbReference>
<gene>
    <name evidence="11" type="ORF">AU467_33665</name>
</gene>
<evidence type="ECO:0000256" key="4">
    <source>
        <dbReference type="ARBA" id="ARBA00013089"/>
    </source>
</evidence>
<dbReference type="Gene3D" id="2.40.37.10">
    <property type="entry name" value="Lyase, Ornithine Decarboxylase, Chain A, domain 1"/>
    <property type="match status" value="1"/>
</dbReference>
<organism evidence="11 12">
    <name type="scientific">Rhizobium loti</name>
    <name type="common">Mesorhizobium loti</name>
    <dbReference type="NCBI Taxonomy" id="381"/>
    <lineage>
        <taxon>Bacteria</taxon>
        <taxon>Pseudomonadati</taxon>
        <taxon>Pseudomonadota</taxon>
        <taxon>Alphaproteobacteria</taxon>
        <taxon>Hyphomicrobiales</taxon>
        <taxon>Phyllobacteriaceae</taxon>
        <taxon>Mesorhizobium</taxon>
    </lineage>
</organism>
<dbReference type="SUPFAM" id="SSF50621">
    <property type="entry name" value="Alanine racemase C-terminal domain-like"/>
    <property type="match status" value="1"/>
</dbReference>
<comment type="cofactor">
    <cofactor evidence="2 7 8">
        <name>pyridoxal 5'-phosphate</name>
        <dbReference type="ChEBI" id="CHEBI:597326"/>
    </cofactor>
</comment>
<dbReference type="EC" id="5.1.1.1" evidence="4 7"/>
<dbReference type="InterPro" id="IPR020622">
    <property type="entry name" value="Ala_racemase_pyridoxalP-BS"/>
</dbReference>
<dbReference type="PANTHER" id="PTHR30511">
    <property type="entry name" value="ALANINE RACEMASE"/>
    <property type="match status" value="1"/>
</dbReference>
<feature type="modified residue" description="N6-(pyridoxal phosphate)lysine" evidence="7 8">
    <location>
        <position position="56"/>
    </location>
</feature>
<accession>A0A124GFF1</accession>
<dbReference type="InterPro" id="IPR011079">
    <property type="entry name" value="Ala_racemase_C"/>
</dbReference>
<reference evidence="11 12" key="1">
    <citation type="submission" date="2015-12" db="EMBL/GenBank/DDBJ databases">
        <title>Draft genome sequence of Mesorhizobium sp. UFLA 01-765, a multitolerant efficient symbiont and plant-growth promoting strain isolated from Zn-mining soil using Leucaena leucocephala as a trap plant.</title>
        <authorList>
            <person name="Rangel W.M."/>
            <person name="Thijs S."/>
            <person name="Longatti S.M."/>
            <person name="Moreira F.M."/>
            <person name="Weyens N."/>
            <person name="Vangronsveld J."/>
            <person name="Van Hamme J.D."/>
            <person name="Bottos E.M."/>
            <person name="Rineau F."/>
        </authorList>
    </citation>
    <scope>NUCLEOTIDE SEQUENCE [LARGE SCALE GENOMIC DNA]</scope>
    <source>
        <strain evidence="11 12">UFLA 01-765</strain>
    </source>
</reference>
<keyword evidence="6 7" id="KW-0413">Isomerase</keyword>
<dbReference type="InterPro" id="IPR001608">
    <property type="entry name" value="Ala_racemase_N"/>
</dbReference>
<proteinExistence type="inferred from homology"/>
<evidence type="ECO:0000256" key="5">
    <source>
        <dbReference type="ARBA" id="ARBA00022898"/>
    </source>
</evidence>
<dbReference type="SUPFAM" id="SSF51419">
    <property type="entry name" value="PLP-binding barrel"/>
    <property type="match status" value="1"/>
</dbReference>
<feature type="binding site" evidence="7 9">
    <location>
        <position position="321"/>
    </location>
    <ligand>
        <name>substrate</name>
    </ligand>
</feature>
<evidence type="ECO:0000256" key="7">
    <source>
        <dbReference type="HAMAP-Rule" id="MF_01201"/>
    </source>
</evidence>
<dbReference type="Proteomes" id="UP000053176">
    <property type="component" value="Unassembled WGS sequence"/>
</dbReference>
<dbReference type="Pfam" id="PF00842">
    <property type="entry name" value="Ala_racemase_C"/>
    <property type="match status" value="1"/>
</dbReference>
<dbReference type="EMBL" id="LPWA01000167">
    <property type="protein sequence ID" value="KUM23407.1"/>
    <property type="molecule type" value="Genomic_DNA"/>
</dbReference>
<comment type="catalytic activity">
    <reaction evidence="1 7">
        <text>L-alanine = D-alanine</text>
        <dbReference type="Rhea" id="RHEA:20249"/>
        <dbReference type="ChEBI" id="CHEBI:57416"/>
        <dbReference type="ChEBI" id="CHEBI:57972"/>
        <dbReference type="EC" id="5.1.1.1"/>
    </reaction>
</comment>
<feature type="binding site" evidence="7 9">
    <location>
        <position position="155"/>
    </location>
    <ligand>
        <name>substrate</name>
    </ligand>
</feature>
<evidence type="ECO:0000313" key="12">
    <source>
        <dbReference type="Proteomes" id="UP000053176"/>
    </source>
</evidence>
<protein>
    <recommendedName>
        <fullName evidence="4 7">Alanine racemase</fullName>
        <ecNumber evidence="4 7">5.1.1.1</ecNumber>
    </recommendedName>
</protein>
<dbReference type="HAMAP" id="MF_01201">
    <property type="entry name" value="Ala_racemase"/>
    <property type="match status" value="1"/>
</dbReference>
<dbReference type="Gene3D" id="3.20.20.10">
    <property type="entry name" value="Alanine racemase"/>
    <property type="match status" value="1"/>
</dbReference>
<evidence type="ECO:0000256" key="1">
    <source>
        <dbReference type="ARBA" id="ARBA00000316"/>
    </source>
</evidence>
<comment type="function">
    <text evidence="7">Catalyzes the interconversion of L-alanine and D-alanine. May also act on other amino acids.</text>
</comment>
<dbReference type="OrthoDB" id="9813814at2"/>
<comment type="pathway">
    <text evidence="7">Amino-acid biosynthesis; D-alanine biosynthesis; D-alanine from L-alanine: step 1/1.</text>
</comment>
<dbReference type="Pfam" id="PF01168">
    <property type="entry name" value="Ala_racemase_N"/>
    <property type="match status" value="1"/>
</dbReference>
<feature type="active site" description="Proton acceptor; specific for D-alanine" evidence="7">
    <location>
        <position position="56"/>
    </location>
</feature>
<evidence type="ECO:0000256" key="8">
    <source>
        <dbReference type="PIRSR" id="PIRSR600821-50"/>
    </source>
</evidence>
<comment type="similarity">
    <text evidence="3 7">Belongs to the alanine racemase family.</text>
</comment>
<dbReference type="GO" id="GO:0005829">
    <property type="term" value="C:cytosol"/>
    <property type="evidence" value="ECO:0007669"/>
    <property type="project" value="TreeGrafter"/>
</dbReference>
<evidence type="ECO:0000259" key="10">
    <source>
        <dbReference type="SMART" id="SM01005"/>
    </source>
</evidence>
<evidence type="ECO:0000256" key="9">
    <source>
        <dbReference type="PIRSR" id="PIRSR600821-52"/>
    </source>
</evidence>
<dbReference type="PANTHER" id="PTHR30511:SF0">
    <property type="entry name" value="ALANINE RACEMASE, CATABOLIC-RELATED"/>
    <property type="match status" value="1"/>
</dbReference>
<sequence>MSDAKAPLPPTAVASGATVSEAAAGAILTIDLGAIRENYRRLKARLAGVRCAGVLKADGYGLGAAQVASALIKDGCDIFFVALLGEGIALRKALGPGRDIFVLNGLPPGSEPEAIAAGLHPVINSVAQLKAWRQAARAIGRKLPAAIQVDSGMSRLGMPPAELEALAKDAFDGIDIRFVMSHLACADEPRNPANEAQRLAFERLRGMLPKAAASLANSSGIFLGAPYHYDLARPGAALYGINPTPGEPNPMLPVVRLQAKVAQTRGVEEGAGIGYGHTFHARGSLRLATISFGYADGWHRRAASAAWFEGVRLPFVGRVSMDSIIVDISALPAGRLSEGDLVELIGPSQSVDDAAAHAGTIGYEVLASLGARFHRRYVGV</sequence>
<dbReference type="GO" id="GO:0030170">
    <property type="term" value="F:pyridoxal phosphate binding"/>
    <property type="evidence" value="ECO:0007669"/>
    <property type="project" value="UniProtKB-UniRule"/>
</dbReference>
<dbReference type="InterPro" id="IPR009006">
    <property type="entry name" value="Ala_racemase/Decarboxylase_C"/>
</dbReference>
<dbReference type="CDD" id="cd00430">
    <property type="entry name" value="PLPDE_III_AR"/>
    <property type="match status" value="1"/>
</dbReference>
<name>A0A124GFF1_RHILI</name>
<dbReference type="AlphaFoldDB" id="A0A124GFF1"/>
<evidence type="ECO:0000313" key="11">
    <source>
        <dbReference type="EMBL" id="KUM23407.1"/>
    </source>
</evidence>
<evidence type="ECO:0000256" key="6">
    <source>
        <dbReference type="ARBA" id="ARBA00023235"/>
    </source>
</evidence>
<dbReference type="PROSITE" id="PS00395">
    <property type="entry name" value="ALANINE_RACEMASE"/>
    <property type="match status" value="1"/>
</dbReference>
<comment type="caution">
    <text evidence="11">The sequence shown here is derived from an EMBL/GenBank/DDBJ whole genome shotgun (WGS) entry which is preliminary data.</text>
</comment>
<feature type="domain" description="Alanine racemase C-terminal" evidence="10">
    <location>
        <begin position="254"/>
        <end position="378"/>
    </location>
</feature>
<dbReference type="GO" id="GO:0008784">
    <property type="term" value="F:alanine racemase activity"/>
    <property type="evidence" value="ECO:0007669"/>
    <property type="project" value="UniProtKB-UniRule"/>
</dbReference>
<dbReference type="UniPathway" id="UPA00042">
    <property type="reaction ID" value="UER00497"/>
</dbReference>
<feature type="active site" description="Proton acceptor; specific for L-alanine" evidence="7">
    <location>
        <position position="275"/>
    </location>
</feature>
<evidence type="ECO:0000256" key="2">
    <source>
        <dbReference type="ARBA" id="ARBA00001933"/>
    </source>
</evidence>
<keyword evidence="5 7" id="KW-0663">Pyridoxal phosphate</keyword>
<evidence type="ECO:0000256" key="3">
    <source>
        <dbReference type="ARBA" id="ARBA00007880"/>
    </source>
</evidence>
<dbReference type="SMART" id="SM01005">
    <property type="entry name" value="Ala_racemase_C"/>
    <property type="match status" value="1"/>
</dbReference>
<dbReference type="GO" id="GO:0030632">
    <property type="term" value="P:D-alanine biosynthetic process"/>
    <property type="evidence" value="ECO:0007669"/>
    <property type="project" value="UniProtKB-UniRule"/>
</dbReference>
<dbReference type="InterPro" id="IPR000821">
    <property type="entry name" value="Ala_racemase"/>
</dbReference>
<dbReference type="PRINTS" id="PR00992">
    <property type="entry name" value="ALARACEMASE"/>
</dbReference>
<dbReference type="NCBIfam" id="TIGR00492">
    <property type="entry name" value="alr"/>
    <property type="match status" value="1"/>
</dbReference>